<dbReference type="AlphaFoldDB" id="A0A5S9QXX4"/>
<name>A0A5S9QXX4_MYCVN</name>
<dbReference type="RefSeq" id="WP_159231563.1">
    <property type="nucleotide sequence ID" value="NZ_CACSIP010000023.1"/>
</dbReference>
<sequence>MTIFWIVAVLGGLVCIVYLTLGVRAFTTVRRDILAAAGGTTDDPGELPTDIHRGFVWKALVGVTASSLVIVLLGVGGIFWYLPVILAIGSAIAVITGFVIDGRQAVADGIGRSNLPERTI</sequence>
<dbReference type="OrthoDB" id="4630005at2"/>
<feature type="transmembrane region" description="Helical" evidence="1">
    <location>
        <begin position="79"/>
        <end position="100"/>
    </location>
</feature>
<proteinExistence type="predicted"/>
<protein>
    <submittedName>
        <fullName evidence="2">Uncharacterized protein</fullName>
    </submittedName>
</protein>
<gene>
    <name evidence="2" type="ORF">AELLOGFF_00949</name>
</gene>
<accession>A0A5S9QXX4</accession>
<evidence type="ECO:0000256" key="1">
    <source>
        <dbReference type="SAM" id="Phobius"/>
    </source>
</evidence>
<keyword evidence="3" id="KW-1185">Reference proteome</keyword>
<keyword evidence="1" id="KW-1133">Transmembrane helix</keyword>
<evidence type="ECO:0000313" key="3">
    <source>
        <dbReference type="Proteomes" id="UP000430146"/>
    </source>
</evidence>
<keyword evidence="1" id="KW-0472">Membrane</keyword>
<feature type="transmembrane region" description="Helical" evidence="1">
    <location>
        <begin position="55"/>
        <end position="73"/>
    </location>
</feature>
<dbReference type="Proteomes" id="UP000430146">
    <property type="component" value="Unassembled WGS sequence"/>
</dbReference>
<keyword evidence="1" id="KW-0812">Transmembrane</keyword>
<reference evidence="2 3" key="1">
    <citation type="submission" date="2019-11" db="EMBL/GenBank/DDBJ databases">
        <authorList>
            <person name="Holert J."/>
        </authorList>
    </citation>
    <scope>NUCLEOTIDE SEQUENCE [LARGE SCALE GENOMIC DNA]</scope>
    <source>
        <strain evidence="2">BC8_1</strain>
    </source>
</reference>
<feature type="transmembrane region" description="Helical" evidence="1">
    <location>
        <begin position="6"/>
        <end position="26"/>
    </location>
</feature>
<evidence type="ECO:0000313" key="2">
    <source>
        <dbReference type="EMBL" id="CAA0124329.1"/>
    </source>
</evidence>
<organism evidence="2 3">
    <name type="scientific">Mycolicibacterium vanbaalenii</name>
    <name type="common">Mycobacterium vanbaalenii</name>
    <dbReference type="NCBI Taxonomy" id="110539"/>
    <lineage>
        <taxon>Bacteria</taxon>
        <taxon>Bacillati</taxon>
        <taxon>Actinomycetota</taxon>
        <taxon>Actinomycetes</taxon>
        <taxon>Mycobacteriales</taxon>
        <taxon>Mycobacteriaceae</taxon>
        <taxon>Mycolicibacterium</taxon>
    </lineage>
</organism>
<dbReference type="EMBL" id="CACSIP010000023">
    <property type="protein sequence ID" value="CAA0124329.1"/>
    <property type="molecule type" value="Genomic_DNA"/>
</dbReference>